<dbReference type="WBParaSite" id="ES5_v2.g9332.t1">
    <property type="protein sequence ID" value="ES5_v2.g9332.t1"/>
    <property type="gene ID" value="ES5_v2.g9332"/>
</dbReference>
<evidence type="ECO:0000313" key="1">
    <source>
        <dbReference type="Proteomes" id="UP000887579"/>
    </source>
</evidence>
<evidence type="ECO:0000313" key="2">
    <source>
        <dbReference type="WBParaSite" id="ES5_v2.g9332.t1"/>
    </source>
</evidence>
<dbReference type="Proteomes" id="UP000887579">
    <property type="component" value="Unplaced"/>
</dbReference>
<sequence length="425" mass="48421">MSSTSSSEGTITETICIETIKPTTPTFISRSQLPSRSNNKGGSLWSVLKKSIGKDLTRVTVPLTFNEPLSFLQRLAEYMEYVSLIKQALKAKDPVKRMEFIAAFALSTLASNSSRLTKPFNPLLCETYELSKPELGFEFIAEQVSHHPPISAFYARGSPGSNDEDFEFYGNIEPRIKFWGRSLEDTPIANFTLVLKPFNEKYTWQGISCSVHNLYMGKMYISLNGTMNIKCVGSDLQTEIKFAGASKSGPDTVLYGEIIQGKNAIRVLYGNWTEYIASTSISMYLDMKHQWKKEYRNVEKSGKNDLITLFPDSSMIWRVHSKPPGNKDYYNMTYFALMLNEKLPDDSVKLPSTDARFRPDIRLMEEGEMDAASTEKERLEEKQRAKAKSSKPRLPPQWFSDDKNGSFIFNGNYWKRDFSKSDDIY</sequence>
<name>A0AC34GX17_9BILA</name>
<accession>A0AC34GX17</accession>
<organism evidence="1 2">
    <name type="scientific">Panagrolaimus sp. ES5</name>
    <dbReference type="NCBI Taxonomy" id="591445"/>
    <lineage>
        <taxon>Eukaryota</taxon>
        <taxon>Metazoa</taxon>
        <taxon>Ecdysozoa</taxon>
        <taxon>Nematoda</taxon>
        <taxon>Chromadorea</taxon>
        <taxon>Rhabditida</taxon>
        <taxon>Tylenchina</taxon>
        <taxon>Panagrolaimomorpha</taxon>
        <taxon>Panagrolaimoidea</taxon>
        <taxon>Panagrolaimidae</taxon>
        <taxon>Panagrolaimus</taxon>
    </lineage>
</organism>
<proteinExistence type="predicted"/>
<protein>
    <submittedName>
        <fullName evidence="2">Oxysterol-binding protein</fullName>
    </submittedName>
</protein>
<reference evidence="2" key="1">
    <citation type="submission" date="2022-11" db="UniProtKB">
        <authorList>
            <consortium name="WormBaseParasite"/>
        </authorList>
    </citation>
    <scope>IDENTIFICATION</scope>
</reference>